<keyword evidence="4" id="KW-1185">Reference proteome</keyword>
<dbReference type="PANTHER" id="PTHR45786:SF74">
    <property type="entry name" value="ATP-DEPENDENT DNA HELICASE"/>
    <property type="match status" value="1"/>
</dbReference>
<evidence type="ECO:0000259" key="1">
    <source>
        <dbReference type="Pfam" id="PF14214"/>
    </source>
</evidence>
<protein>
    <recommendedName>
        <fullName evidence="1">Helitron helicase-like domain-containing protein</fullName>
    </recommendedName>
</protein>
<dbReference type="EnsemblPlants" id="Pp3c1_42690V3.1">
    <property type="protein sequence ID" value="PAC:32970731.CDS.1"/>
    <property type="gene ID" value="Pp3c1_42690"/>
</dbReference>
<evidence type="ECO:0000313" key="4">
    <source>
        <dbReference type="Proteomes" id="UP000006727"/>
    </source>
</evidence>
<dbReference type="InterPro" id="IPR025476">
    <property type="entry name" value="Helitron_helicase-like"/>
</dbReference>
<gene>
    <name evidence="2" type="ORF">PHYPA_001956</name>
</gene>
<organism evidence="2">
    <name type="scientific">Physcomitrium patens</name>
    <name type="common">Spreading-leaved earth moss</name>
    <name type="synonym">Physcomitrella patens</name>
    <dbReference type="NCBI Taxonomy" id="3218"/>
    <lineage>
        <taxon>Eukaryota</taxon>
        <taxon>Viridiplantae</taxon>
        <taxon>Streptophyta</taxon>
        <taxon>Embryophyta</taxon>
        <taxon>Bryophyta</taxon>
        <taxon>Bryophytina</taxon>
        <taxon>Bryopsida</taxon>
        <taxon>Funariidae</taxon>
        <taxon>Funariales</taxon>
        <taxon>Funariaceae</taxon>
        <taxon>Physcomitrium</taxon>
    </lineage>
</organism>
<dbReference type="EMBL" id="ABEU02000001">
    <property type="protein sequence ID" value="PNR63530.1"/>
    <property type="molecule type" value="Genomic_DNA"/>
</dbReference>
<evidence type="ECO:0000313" key="2">
    <source>
        <dbReference type="EMBL" id="PNR63530.1"/>
    </source>
</evidence>
<proteinExistence type="predicted"/>
<dbReference type="Pfam" id="PF14214">
    <property type="entry name" value="Helitron_like_N"/>
    <property type="match status" value="1"/>
</dbReference>
<dbReference type="PANTHER" id="PTHR45786">
    <property type="entry name" value="DNA BINDING PROTEIN-LIKE"/>
    <property type="match status" value="1"/>
</dbReference>
<reference evidence="2 4" key="2">
    <citation type="journal article" date="2018" name="Plant J.">
        <title>The Physcomitrella patens chromosome-scale assembly reveals moss genome structure and evolution.</title>
        <authorList>
            <person name="Lang D."/>
            <person name="Ullrich K.K."/>
            <person name="Murat F."/>
            <person name="Fuchs J."/>
            <person name="Jenkins J."/>
            <person name="Haas F.B."/>
            <person name="Piednoel M."/>
            <person name="Gundlach H."/>
            <person name="Van Bel M."/>
            <person name="Meyberg R."/>
            <person name="Vives C."/>
            <person name="Morata J."/>
            <person name="Symeonidi A."/>
            <person name="Hiss M."/>
            <person name="Muchero W."/>
            <person name="Kamisugi Y."/>
            <person name="Saleh O."/>
            <person name="Blanc G."/>
            <person name="Decker E.L."/>
            <person name="van Gessel N."/>
            <person name="Grimwood J."/>
            <person name="Hayes R.D."/>
            <person name="Graham S.W."/>
            <person name="Gunter L.E."/>
            <person name="McDaniel S.F."/>
            <person name="Hoernstein S.N.W."/>
            <person name="Larsson A."/>
            <person name="Li F.W."/>
            <person name="Perroud P.F."/>
            <person name="Phillips J."/>
            <person name="Ranjan P."/>
            <person name="Rokshar D.S."/>
            <person name="Rothfels C.J."/>
            <person name="Schneider L."/>
            <person name="Shu S."/>
            <person name="Stevenson D.W."/>
            <person name="Thummler F."/>
            <person name="Tillich M."/>
            <person name="Villarreal Aguilar J.C."/>
            <person name="Widiez T."/>
            <person name="Wong G.K."/>
            <person name="Wymore A."/>
            <person name="Zhang Y."/>
            <person name="Zimmer A.D."/>
            <person name="Quatrano R.S."/>
            <person name="Mayer K.F.X."/>
            <person name="Goodstein D."/>
            <person name="Casacuberta J.M."/>
            <person name="Vandepoele K."/>
            <person name="Reski R."/>
            <person name="Cuming A.C."/>
            <person name="Tuskan G.A."/>
            <person name="Maumus F."/>
            <person name="Salse J."/>
            <person name="Schmutz J."/>
            <person name="Rensing S.A."/>
        </authorList>
    </citation>
    <scope>NUCLEOTIDE SEQUENCE [LARGE SCALE GENOMIC DNA]</scope>
    <source>
        <strain evidence="3 4">cv. Gransden 2004</strain>
    </source>
</reference>
<accession>A0A2K1LBX3</accession>
<name>A0A2K1LBX3_PHYPA</name>
<feature type="domain" description="Helitron helicase-like" evidence="1">
    <location>
        <begin position="280"/>
        <end position="458"/>
    </location>
</feature>
<sequence length="485" mass="55581">MARALSTIDNFVDVNVDSVGSMYIQCPKYLAFCFKKEKNTICCYNGKIANEHVNHPSVHPMLNELYMGTTPKSREFLKSIRKYNQAFAFTSMRSKFQSGQVEGRGVYTFRVNGELCHHIGNLQPDLDEGAEFAQIYFLDDGLQTNRRIEIFDDLHRDVVNNIQEVLESINALIRGFKSSRDVLQRGQNMGLHISGEVPFGEHPRRYNCQVVPEVAAVVLDEQYMNFGRDIILHQRGGDLIRIKEIHPAYDALSYPLLFPDGRCGWSPTFKADTGVTLKSYVQYLLQKHLKSNVLHKAGRLFQQYVVDQYLRVEHENLLFIRQHQIELRAECYEGVVDALQEDNGTRIGHRIVLLATFIGSPRYMQKLFHDSMVLVRVLGKPDLFVTMTCNPTWPEILDELEPGQSPPDCPDIVVHVFELKLGTLMDEITKKNVIGETIALCYTIEFQKRGLPHAHILLWLKDKVNDCDLVDRIVCAEIPDLDRQP</sequence>
<reference evidence="3" key="3">
    <citation type="submission" date="2020-12" db="UniProtKB">
        <authorList>
            <consortium name="EnsemblPlants"/>
        </authorList>
    </citation>
    <scope>IDENTIFICATION</scope>
</reference>
<dbReference type="InParanoid" id="A0A2K1LBX3"/>
<dbReference type="Gramene" id="Pp3c1_42690V3.1">
    <property type="protein sequence ID" value="PAC:32970731.CDS.1"/>
    <property type="gene ID" value="Pp3c1_42690"/>
</dbReference>
<reference evidence="2 4" key="1">
    <citation type="journal article" date="2008" name="Science">
        <title>The Physcomitrella genome reveals evolutionary insights into the conquest of land by plants.</title>
        <authorList>
            <person name="Rensing S."/>
            <person name="Lang D."/>
            <person name="Zimmer A."/>
            <person name="Terry A."/>
            <person name="Salamov A."/>
            <person name="Shapiro H."/>
            <person name="Nishiyama T."/>
            <person name="Perroud P.-F."/>
            <person name="Lindquist E."/>
            <person name="Kamisugi Y."/>
            <person name="Tanahashi T."/>
            <person name="Sakakibara K."/>
            <person name="Fujita T."/>
            <person name="Oishi K."/>
            <person name="Shin-I T."/>
            <person name="Kuroki Y."/>
            <person name="Toyoda A."/>
            <person name="Suzuki Y."/>
            <person name="Hashimoto A."/>
            <person name="Yamaguchi K."/>
            <person name="Sugano A."/>
            <person name="Kohara Y."/>
            <person name="Fujiyama A."/>
            <person name="Anterola A."/>
            <person name="Aoki S."/>
            <person name="Ashton N."/>
            <person name="Barbazuk W.B."/>
            <person name="Barker E."/>
            <person name="Bennetzen J."/>
            <person name="Bezanilla M."/>
            <person name="Blankenship R."/>
            <person name="Cho S.H."/>
            <person name="Dutcher S."/>
            <person name="Estelle M."/>
            <person name="Fawcett J.A."/>
            <person name="Gundlach H."/>
            <person name="Hanada K."/>
            <person name="Heyl A."/>
            <person name="Hicks K.A."/>
            <person name="Hugh J."/>
            <person name="Lohr M."/>
            <person name="Mayer K."/>
            <person name="Melkozernov A."/>
            <person name="Murata T."/>
            <person name="Nelson D."/>
            <person name="Pils B."/>
            <person name="Prigge M."/>
            <person name="Reiss B."/>
            <person name="Renner T."/>
            <person name="Rombauts S."/>
            <person name="Rushton P."/>
            <person name="Sanderfoot A."/>
            <person name="Schween G."/>
            <person name="Shiu S.-H."/>
            <person name="Stueber K."/>
            <person name="Theodoulou F.L."/>
            <person name="Tu H."/>
            <person name="Van de Peer Y."/>
            <person name="Verrier P.J."/>
            <person name="Waters E."/>
            <person name="Wood A."/>
            <person name="Yang L."/>
            <person name="Cove D."/>
            <person name="Cuming A."/>
            <person name="Hasebe M."/>
            <person name="Lucas S."/>
            <person name="Mishler D.B."/>
            <person name="Reski R."/>
            <person name="Grigoriev I."/>
            <person name="Quatrano R.S."/>
            <person name="Boore J.L."/>
        </authorList>
    </citation>
    <scope>NUCLEOTIDE SEQUENCE [LARGE SCALE GENOMIC DNA]</scope>
    <source>
        <strain evidence="3 4">cv. Gransden 2004</strain>
    </source>
</reference>
<evidence type="ECO:0000313" key="3">
    <source>
        <dbReference type="EnsemblPlants" id="PAC:32970731.CDS.1"/>
    </source>
</evidence>
<dbReference type="STRING" id="3218.A0A2K1LBX3"/>
<dbReference type="AlphaFoldDB" id="A0A2K1LBX3"/>
<dbReference type="Proteomes" id="UP000006727">
    <property type="component" value="Chromosome 1"/>
</dbReference>